<protein>
    <submittedName>
        <fullName evidence="1">Uncharacterized protein</fullName>
    </submittedName>
</protein>
<proteinExistence type="predicted"/>
<evidence type="ECO:0000313" key="1">
    <source>
        <dbReference type="EMBL" id="ADD93374.1"/>
    </source>
</evidence>
<reference evidence="1" key="1">
    <citation type="journal article" date="2010" name="ISME J.">
        <title>Metagenome of the Mediterranean deep chlorophyll maximum studied by direct and fosmid library 454 pyrosequencing.</title>
        <authorList>
            <person name="Ghai R."/>
            <person name="Martin-Cuadrado A.B."/>
            <person name="Molto A.G."/>
            <person name="Heredia I.G."/>
            <person name="Cabrera R."/>
            <person name="Martin J."/>
            <person name="Verdu M."/>
            <person name="Deschamps P."/>
            <person name="Moreira D."/>
            <person name="Lopez-Garcia P."/>
            <person name="Mira A."/>
            <person name="Rodriguez-Valera F."/>
        </authorList>
    </citation>
    <scope>NUCLEOTIDE SEQUENCE</scope>
</reference>
<organism evidence="1">
    <name type="scientific">uncultured marine bacterium MedDCM-OCT-S01-C143</name>
    <dbReference type="NCBI Taxonomy" id="743046"/>
    <lineage>
        <taxon>Bacteria</taxon>
        <taxon>environmental samples</taxon>
    </lineage>
</organism>
<dbReference type="AlphaFoldDB" id="D6PCC3"/>
<name>D6PCC3_9BACT</name>
<dbReference type="EMBL" id="GU942979">
    <property type="protein sequence ID" value="ADD93374.1"/>
    <property type="molecule type" value="Genomic_DNA"/>
</dbReference>
<sequence>MIALAILSLSLGVLVFIQRSSMEKISRIRDLTTATLLARSKMIDAEQKLFDEGFVEGEQEEKGNFAEEGFKDFKWEVKTSPVELDMDLGSLCGMLPAGDLGPEGNGEDACAGILGGVAGPIEGVLKGITDSIRLVDLRVSWPVDEKYEDSMRVTALVTRPDYKVQ</sequence>
<accession>D6PCC3</accession>